<sequence length="199" mass="21179">MTTRPPNHTDDPWSAATMAASVPQTVTMRAAAADSATTHYAWSAEPPESAVPQLAREPHHRFIRRRALPLIAGGLAVAASVGFFGALHARPSTTVDTATLTAAAPAVAPAAAPPSQAVSPPAVPAPTPVVHTMRTTTNHPAPTGHKTSNAVKRPSPPPQPQSNHDSVSTPRSWNHSFFSWFTHRHDHDGRWLHNFGHAK</sequence>
<dbReference type="RefSeq" id="WP_062828265.1">
    <property type="nucleotide sequence ID" value="NZ_BCSX01000018.1"/>
</dbReference>
<dbReference type="EMBL" id="BCSX01000018">
    <property type="protein sequence ID" value="GAS87411.1"/>
    <property type="molecule type" value="Genomic_DNA"/>
</dbReference>
<evidence type="ECO:0000256" key="2">
    <source>
        <dbReference type="SAM" id="Phobius"/>
    </source>
</evidence>
<evidence type="ECO:0000256" key="1">
    <source>
        <dbReference type="SAM" id="MobiDB-lite"/>
    </source>
</evidence>
<comment type="caution">
    <text evidence="3">The sequence shown here is derived from an EMBL/GenBank/DDBJ whole genome shotgun (WGS) entry which is preliminary data.</text>
</comment>
<accession>A0A100VWW9</accession>
<dbReference type="AlphaFoldDB" id="A0A100VWW9"/>
<feature type="compositionally biased region" description="Polar residues" evidence="1">
    <location>
        <begin position="161"/>
        <end position="170"/>
    </location>
</feature>
<feature type="transmembrane region" description="Helical" evidence="2">
    <location>
        <begin position="67"/>
        <end position="87"/>
    </location>
</feature>
<evidence type="ECO:0000313" key="3">
    <source>
        <dbReference type="EMBL" id="GAS87411.1"/>
    </source>
</evidence>
<proteinExistence type="predicted"/>
<gene>
    <name evidence="3" type="ORF">RMCB_1507</name>
</gene>
<protein>
    <submittedName>
        <fullName evidence="3">NlpC/P60 family protein</fullName>
    </submittedName>
</protein>
<dbReference type="OrthoDB" id="4761658at2"/>
<evidence type="ECO:0000313" key="4">
    <source>
        <dbReference type="Proteomes" id="UP000069620"/>
    </source>
</evidence>
<keyword evidence="4" id="KW-1185">Reference proteome</keyword>
<organism evidence="3 4">
    <name type="scientific">Mycolicibacterium brisbanense</name>
    <dbReference type="NCBI Taxonomy" id="146020"/>
    <lineage>
        <taxon>Bacteria</taxon>
        <taxon>Bacillati</taxon>
        <taxon>Actinomycetota</taxon>
        <taxon>Actinomycetes</taxon>
        <taxon>Mycobacteriales</taxon>
        <taxon>Mycobacteriaceae</taxon>
        <taxon>Mycolicibacterium</taxon>
    </lineage>
</organism>
<reference evidence="4" key="1">
    <citation type="journal article" date="2016" name="Genome Announc.">
        <title>Draft Genome Sequences of Five Rapidly Growing Mycobacterium Species, M. thermoresistibile, M. fortuitum subsp. acetamidolyticum, M. canariasense, M. brisbanense, and M. novocastrense.</title>
        <authorList>
            <person name="Katahira K."/>
            <person name="Ogura Y."/>
            <person name="Gotoh Y."/>
            <person name="Hayashi T."/>
        </authorList>
    </citation>
    <scope>NUCLEOTIDE SEQUENCE [LARGE SCALE GENOMIC DNA]</scope>
    <source>
        <strain evidence="4">JCM15654</strain>
    </source>
</reference>
<keyword evidence="2" id="KW-1133">Transmembrane helix</keyword>
<keyword evidence="2" id="KW-0812">Transmembrane</keyword>
<feature type="region of interest" description="Disordered" evidence="1">
    <location>
        <begin position="131"/>
        <end position="170"/>
    </location>
</feature>
<feature type="compositionally biased region" description="Polar residues" evidence="1">
    <location>
        <begin position="133"/>
        <end position="150"/>
    </location>
</feature>
<reference evidence="4" key="2">
    <citation type="submission" date="2016-02" db="EMBL/GenBank/DDBJ databases">
        <title>Draft genome sequence of five rapidly growing Mycobacterium species.</title>
        <authorList>
            <person name="Katahira K."/>
            <person name="Gotou Y."/>
            <person name="Iida K."/>
            <person name="Ogura Y."/>
            <person name="Hayashi T."/>
        </authorList>
    </citation>
    <scope>NUCLEOTIDE SEQUENCE [LARGE SCALE GENOMIC DNA]</scope>
    <source>
        <strain evidence="4">JCM15654</strain>
    </source>
</reference>
<dbReference type="Proteomes" id="UP000069620">
    <property type="component" value="Unassembled WGS sequence"/>
</dbReference>
<name>A0A100VWW9_9MYCO</name>
<dbReference type="STRING" id="146020.RMCB_1507"/>
<keyword evidence="2" id="KW-0472">Membrane</keyword>